<dbReference type="AlphaFoldDB" id="Q6YYJ3"/>
<name>Q6YYJ3_ORYSJ</name>
<sequence>MGEVDGEGEGRWVAAPVDGQASDVDGGEPRGEGDGGGWRMAAAMAGEPGARWKGGGDGGGRHTAAVALAGEARARRACRRPPSVPALTAHPQCAAATPPIPGPTAPACPDGGGGGRGRGRSGDAERGGGDSAGQRGGSGELQEGAPANSLRCRRVSVSAVHVRPPPAPAAIHPHAEGAAARRGRGHSRRHLLVPCRLCVTRYHRSVSLACRRPAREKRERGRVTGLPCVRHVG</sequence>
<evidence type="ECO:0000313" key="3">
    <source>
        <dbReference type="Proteomes" id="UP000000763"/>
    </source>
</evidence>
<reference evidence="3" key="1">
    <citation type="journal article" date="2005" name="Nature">
        <title>The map-based sequence of the rice genome.</title>
        <authorList>
            <consortium name="International rice genome sequencing project (IRGSP)"/>
            <person name="Matsumoto T."/>
            <person name="Wu J."/>
            <person name="Kanamori H."/>
            <person name="Katayose Y."/>
            <person name="Fujisawa M."/>
            <person name="Namiki N."/>
            <person name="Mizuno H."/>
            <person name="Yamamoto K."/>
            <person name="Antonio B.A."/>
            <person name="Baba T."/>
            <person name="Sakata K."/>
            <person name="Nagamura Y."/>
            <person name="Aoki H."/>
            <person name="Arikawa K."/>
            <person name="Arita K."/>
            <person name="Bito T."/>
            <person name="Chiden Y."/>
            <person name="Fujitsuka N."/>
            <person name="Fukunaka R."/>
            <person name="Hamada M."/>
            <person name="Harada C."/>
            <person name="Hayashi A."/>
            <person name="Hijishita S."/>
            <person name="Honda M."/>
            <person name="Hosokawa S."/>
            <person name="Ichikawa Y."/>
            <person name="Idonuma A."/>
            <person name="Iijima M."/>
            <person name="Ikeda M."/>
            <person name="Ikeno M."/>
            <person name="Ito K."/>
            <person name="Ito S."/>
            <person name="Ito T."/>
            <person name="Ito Y."/>
            <person name="Ito Y."/>
            <person name="Iwabuchi A."/>
            <person name="Kamiya K."/>
            <person name="Karasawa W."/>
            <person name="Kurita K."/>
            <person name="Katagiri S."/>
            <person name="Kikuta A."/>
            <person name="Kobayashi H."/>
            <person name="Kobayashi N."/>
            <person name="Machita K."/>
            <person name="Maehara T."/>
            <person name="Masukawa M."/>
            <person name="Mizubayashi T."/>
            <person name="Mukai Y."/>
            <person name="Nagasaki H."/>
            <person name="Nagata Y."/>
            <person name="Naito S."/>
            <person name="Nakashima M."/>
            <person name="Nakama Y."/>
            <person name="Nakamichi Y."/>
            <person name="Nakamura M."/>
            <person name="Meguro A."/>
            <person name="Negishi M."/>
            <person name="Ohta I."/>
            <person name="Ohta T."/>
            <person name="Okamoto M."/>
            <person name="Ono N."/>
            <person name="Saji S."/>
            <person name="Sakaguchi M."/>
            <person name="Sakai K."/>
            <person name="Shibata M."/>
            <person name="Shimokawa T."/>
            <person name="Song J."/>
            <person name="Takazaki Y."/>
            <person name="Terasawa K."/>
            <person name="Tsugane M."/>
            <person name="Tsuji K."/>
            <person name="Ueda S."/>
            <person name="Waki K."/>
            <person name="Yamagata H."/>
            <person name="Yamamoto M."/>
            <person name="Yamamoto S."/>
            <person name="Yamane H."/>
            <person name="Yoshiki S."/>
            <person name="Yoshihara R."/>
            <person name="Yukawa K."/>
            <person name="Zhong H."/>
            <person name="Yano M."/>
            <person name="Yuan Q."/>
            <person name="Ouyang S."/>
            <person name="Liu J."/>
            <person name="Jones K.M."/>
            <person name="Gansberger K."/>
            <person name="Moffat K."/>
            <person name="Hill J."/>
            <person name="Bera J."/>
            <person name="Fadrosh D."/>
            <person name="Jin S."/>
            <person name="Johri S."/>
            <person name="Kim M."/>
            <person name="Overton L."/>
            <person name="Reardon M."/>
            <person name="Tsitrin T."/>
            <person name="Vuong H."/>
            <person name="Weaver B."/>
            <person name="Ciecko A."/>
            <person name="Tallon L."/>
            <person name="Jackson J."/>
            <person name="Pai G."/>
            <person name="Aken S.V."/>
            <person name="Utterback T."/>
            <person name="Reidmuller S."/>
            <person name="Feldblyum T."/>
            <person name="Hsiao J."/>
            <person name="Zismann V."/>
            <person name="Iobst S."/>
            <person name="de Vazeille A.R."/>
            <person name="Buell C.R."/>
            <person name="Ying K."/>
            <person name="Li Y."/>
            <person name="Lu T."/>
            <person name="Huang Y."/>
            <person name="Zhao Q."/>
            <person name="Feng Q."/>
            <person name="Zhang L."/>
            <person name="Zhu J."/>
            <person name="Weng Q."/>
            <person name="Mu J."/>
            <person name="Lu Y."/>
            <person name="Fan D."/>
            <person name="Liu Y."/>
            <person name="Guan J."/>
            <person name="Zhang Y."/>
            <person name="Yu S."/>
            <person name="Liu X."/>
            <person name="Zhang Y."/>
            <person name="Hong G."/>
            <person name="Han B."/>
            <person name="Choisne N."/>
            <person name="Demange N."/>
            <person name="Orjeda G."/>
            <person name="Samain S."/>
            <person name="Cattolico L."/>
            <person name="Pelletier E."/>
            <person name="Couloux A."/>
            <person name="Segurens B."/>
            <person name="Wincker P."/>
            <person name="D'Hont A."/>
            <person name="Scarpelli C."/>
            <person name="Weissenbach J."/>
            <person name="Salanoubat M."/>
            <person name="Quetier F."/>
            <person name="Yu Y."/>
            <person name="Kim H.R."/>
            <person name="Rambo T."/>
            <person name="Currie J."/>
            <person name="Collura K."/>
            <person name="Luo M."/>
            <person name="Yang T."/>
            <person name="Ammiraju J.S.S."/>
            <person name="Engler F."/>
            <person name="Soderlund C."/>
            <person name="Wing R.A."/>
            <person name="Palmer L.E."/>
            <person name="de la Bastide M."/>
            <person name="Spiegel L."/>
            <person name="Nascimento L."/>
            <person name="Zutavern T."/>
            <person name="O'Shaughnessy A."/>
            <person name="Dike S."/>
            <person name="Dedhia N."/>
            <person name="Preston R."/>
            <person name="Balija V."/>
            <person name="McCombie W.R."/>
            <person name="Chow T."/>
            <person name="Chen H."/>
            <person name="Chung M."/>
            <person name="Chen C."/>
            <person name="Shaw J."/>
            <person name="Wu H."/>
            <person name="Hsiao K."/>
            <person name="Chao Y."/>
            <person name="Chu M."/>
            <person name="Cheng C."/>
            <person name="Hour A."/>
            <person name="Lee P."/>
            <person name="Lin S."/>
            <person name="Lin Y."/>
            <person name="Liou J."/>
            <person name="Liu S."/>
            <person name="Hsing Y."/>
            <person name="Raghuvanshi S."/>
            <person name="Mohanty A."/>
            <person name="Bharti A.K."/>
            <person name="Gaur A."/>
            <person name="Gupta V."/>
            <person name="Kumar D."/>
            <person name="Ravi V."/>
            <person name="Vij S."/>
            <person name="Kapur A."/>
            <person name="Khurana P."/>
            <person name="Khurana P."/>
            <person name="Khurana J.P."/>
            <person name="Tyagi A.K."/>
            <person name="Gaikwad K."/>
            <person name="Singh A."/>
            <person name="Dalal V."/>
            <person name="Srivastava S."/>
            <person name="Dixit A."/>
            <person name="Pal A.K."/>
            <person name="Ghazi I.A."/>
            <person name="Yadav M."/>
            <person name="Pandit A."/>
            <person name="Bhargava A."/>
            <person name="Sureshbabu K."/>
            <person name="Batra K."/>
            <person name="Sharma T.R."/>
            <person name="Mohapatra T."/>
            <person name="Singh N.K."/>
            <person name="Messing J."/>
            <person name="Nelson A.B."/>
            <person name="Fuks G."/>
            <person name="Kavchok S."/>
            <person name="Keizer G."/>
            <person name="Linton E."/>
            <person name="Llaca V."/>
            <person name="Song R."/>
            <person name="Tanyolac B."/>
            <person name="Young S."/>
            <person name="Ho-Il K."/>
            <person name="Hahn J.H."/>
            <person name="Sangsakoo G."/>
            <person name="Vanavichit A."/>
            <person name="de Mattos Luiz.A.T."/>
            <person name="Zimmer P.D."/>
            <person name="Malone G."/>
            <person name="Dellagostin O."/>
            <person name="de Oliveira A.C."/>
            <person name="Bevan M."/>
            <person name="Bancroft I."/>
            <person name="Minx P."/>
            <person name="Cordum H."/>
            <person name="Wilson R."/>
            <person name="Cheng Z."/>
            <person name="Jin W."/>
            <person name="Jiang J."/>
            <person name="Leong S.A."/>
            <person name="Iwama H."/>
            <person name="Gojobori T."/>
            <person name="Itoh T."/>
            <person name="Niimura Y."/>
            <person name="Fujii Y."/>
            <person name="Habara T."/>
            <person name="Sakai H."/>
            <person name="Sato Y."/>
            <person name="Wilson G."/>
            <person name="Kumar K."/>
            <person name="McCouch S."/>
            <person name="Juretic N."/>
            <person name="Hoen D."/>
            <person name="Wright S."/>
            <person name="Bruskiewich R."/>
            <person name="Bureau T."/>
            <person name="Miyao A."/>
            <person name="Hirochika H."/>
            <person name="Nishikawa T."/>
            <person name="Kadowaki K."/>
            <person name="Sugiura M."/>
            <person name="Burr B."/>
            <person name="Sasaki T."/>
        </authorList>
    </citation>
    <scope>NUCLEOTIDE SEQUENCE [LARGE SCALE GENOMIC DNA]</scope>
    <source>
        <strain evidence="3">cv. Nipponbare</strain>
    </source>
</reference>
<dbReference type="EMBL" id="AP005607">
    <property type="protein sequence ID" value="BAD16235.1"/>
    <property type="molecule type" value="Genomic_DNA"/>
</dbReference>
<feature type="region of interest" description="Disordered" evidence="1">
    <location>
        <begin position="1"/>
        <end position="40"/>
    </location>
</feature>
<organism evidence="2 3">
    <name type="scientific">Oryza sativa subsp. japonica</name>
    <name type="common">Rice</name>
    <dbReference type="NCBI Taxonomy" id="39947"/>
    <lineage>
        <taxon>Eukaryota</taxon>
        <taxon>Viridiplantae</taxon>
        <taxon>Streptophyta</taxon>
        <taxon>Embryophyta</taxon>
        <taxon>Tracheophyta</taxon>
        <taxon>Spermatophyta</taxon>
        <taxon>Magnoliopsida</taxon>
        <taxon>Liliopsida</taxon>
        <taxon>Poales</taxon>
        <taxon>Poaceae</taxon>
        <taxon>BOP clade</taxon>
        <taxon>Oryzoideae</taxon>
        <taxon>Oryzeae</taxon>
        <taxon>Oryzinae</taxon>
        <taxon>Oryza</taxon>
        <taxon>Oryza sativa</taxon>
    </lineage>
</organism>
<accession>Q6YYJ3</accession>
<proteinExistence type="predicted"/>
<protein>
    <submittedName>
        <fullName evidence="2">Uncharacterized protein</fullName>
    </submittedName>
</protein>
<dbReference type="Proteomes" id="UP000000763">
    <property type="component" value="Chromosome 2"/>
</dbReference>
<evidence type="ECO:0000313" key="2">
    <source>
        <dbReference type="EMBL" id="BAD16235.1"/>
    </source>
</evidence>
<reference evidence="3" key="2">
    <citation type="journal article" date="2008" name="Nucleic Acids Res.">
        <title>The rice annotation project database (RAP-DB): 2008 update.</title>
        <authorList>
            <consortium name="The rice annotation project (RAP)"/>
        </authorList>
    </citation>
    <scope>GENOME REANNOTATION</scope>
    <source>
        <strain evidence="3">cv. Nipponbare</strain>
    </source>
</reference>
<feature type="compositionally biased region" description="Gly residues" evidence="1">
    <location>
        <begin position="129"/>
        <end position="139"/>
    </location>
</feature>
<feature type="region of interest" description="Disordered" evidence="1">
    <location>
        <begin position="93"/>
        <end position="150"/>
    </location>
</feature>
<evidence type="ECO:0000256" key="1">
    <source>
        <dbReference type="SAM" id="MobiDB-lite"/>
    </source>
</evidence>
<gene>
    <name evidence="2" type="primary">OJ9003_D08.6</name>
</gene>